<name>A0ABP7UAZ1_9BACT</name>
<proteinExistence type="predicted"/>
<evidence type="ECO:0000313" key="2">
    <source>
        <dbReference type="Proteomes" id="UP001501469"/>
    </source>
</evidence>
<dbReference type="RefSeq" id="WP_345055181.1">
    <property type="nucleotide sequence ID" value="NZ_BAABDK010000021.1"/>
</dbReference>
<dbReference type="InterPro" id="IPR009078">
    <property type="entry name" value="Ferritin-like_SF"/>
</dbReference>
<keyword evidence="2" id="KW-1185">Reference proteome</keyword>
<comment type="caution">
    <text evidence="1">The sequence shown here is derived from an EMBL/GenBank/DDBJ whole genome shotgun (WGS) entry which is preliminary data.</text>
</comment>
<accession>A0ABP7UAZ1</accession>
<reference evidence="2" key="1">
    <citation type="journal article" date="2019" name="Int. J. Syst. Evol. Microbiol.">
        <title>The Global Catalogue of Microorganisms (GCM) 10K type strain sequencing project: providing services to taxonomists for standard genome sequencing and annotation.</title>
        <authorList>
            <consortium name="The Broad Institute Genomics Platform"/>
            <consortium name="The Broad Institute Genome Sequencing Center for Infectious Disease"/>
            <person name="Wu L."/>
            <person name="Ma J."/>
        </authorList>
    </citation>
    <scope>NUCLEOTIDE SEQUENCE [LARGE SCALE GENOMIC DNA]</scope>
    <source>
        <strain evidence="2">JCM 17225</strain>
    </source>
</reference>
<organism evidence="1 2">
    <name type="scientific">Hymenobacter glaciei</name>
    <dbReference type="NCBI Taxonomy" id="877209"/>
    <lineage>
        <taxon>Bacteria</taxon>
        <taxon>Pseudomonadati</taxon>
        <taxon>Bacteroidota</taxon>
        <taxon>Cytophagia</taxon>
        <taxon>Cytophagales</taxon>
        <taxon>Hymenobacteraceae</taxon>
        <taxon>Hymenobacter</taxon>
    </lineage>
</organism>
<evidence type="ECO:0000313" key="1">
    <source>
        <dbReference type="EMBL" id="GAA4039279.1"/>
    </source>
</evidence>
<evidence type="ECO:0008006" key="3">
    <source>
        <dbReference type="Google" id="ProtNLM"/>
    </source>
</evidence>
<sequence>MNFFNIISQLAEADSDVLGRLDSRRAVFSSLTTAGKRVSQAAVPALLASFFSKAYAGTTAGDPKDVFNYALTLEQLEADFYNKMLATANAAIFATASTAAQNAIRQIAKHENAHVTLLTAVVNGIGGTAVIGKTFKAAEFAKLTSFAAQLEVAQLLEDTGVRAYKGRAGDLLGLADVTIGGKVYNPLETALQIHSVEARHAAHIRYMRGQTPWISGDGDKDGADNYKGATPESNVIQSGVNITTQLGTTYTAKDAQASFDEILTPSEVLALVTPLIGA</sequence>
<dbReference type="EMBL" id="BAABDK010000021">
    <property type="protein sequence ID" value="GAA4039279.1"/>
    <property type="molecule type" value="Genomic_DNA"/>
</dbReference>
<dbReference type="SUPFAM" id="SSF47240">
    <property type="entry name" value="Ferritin-like"/>
    <property type="match status" value="1"/>
</dbReference>
<protein>
    <recommendedName>
        <fullName evidence="3">Ferritin-like domain-containing protein</fullName>
    </recommendedName>
</protein>
<dbReference type="Proteomes" id="UP001501469">
    <property type="component" value="Unassembled WGS sequence"/>
</dbReference>
<gene>
    <name evidence="1" type="ORF">GCM10022409_26100</name>
</gene>
<dbReference type="Pfam" id="PF13668">
    <property type="entry name" value="Ferritin_2"/>
    <property type="match status" value="1"/>
</dbReference>